<feature type="transmembrane region" description="Helical" evidence="2">
    <location>
        <begin position="400"/>
        <end position="420"/>
    </location>
</feature>
<evidence type="ECO:0000313" key="5">
    <source>
        <dbReference type="Proteomes" id="UP000799441"/>
    </source>
</evidence>
<evidence type="ECO:0000313" key="4">
    <source>
        <dbReference type="EMBL" id="KAF2722134.1"/>
    </source>
</evidence>
<keyword evidence="2" id="KW-0472">Membrane</keyword>
<dbReference type="Pfam" id="PF06985">
    <property type="entry name" value="HET"/>
    <property type="match status" value="1"/>
</dbReference>
<organism evidence="4 5">
    <name type="scientific">Polychaeton citri CBS 116435</name>
    <dbReference type="NCBI Taxonomy" id="1314669"/>
    <lineage>
        <taxon>Eukaryota</taxon>
        <taxon>Fungi</taxon>
        <taxon>Dikarya</taxon>
        <taxon>Ascomycota</taxon>
        <taxon>Pezizomycotina</taxon>
        <taxon>Dothideomycetes</taxon>
        <taxon>Dothideomycetidae</taxon>
        <taxon>Capnodiales</taxon>
        <taxon>Capnodiaceae</taxon>
        <taxon>Polychaeton</taxon>
    </lineage>
</organism>
<protein>
    <recommendedName>
        <fullName evidence="3">Heterokaryon incompatibility domain-containing protein</fullName>
    </recommendedName>
</protein>
<dbReference type="Proteomes" id="UP000799441">
    <property type="component" value="Unassembled WGS sequence"/>
</dbReference>
<feature type="region of interest" description="Disordered" evidence="1">
    <location>
        <begin position="499"/>
        <end position="519"/>
    </location>
</feature>
<feature type="compositionally biased region" description="Pro residues" evidence="1">
    <location>
        <begin position="506"/>
        <end position="517"/>
    </location>
</feature>
<feature type="transmembrane region" description="Helical" evidence="2">
    <location>
        <begin position="427"/>
        <end position="448"/>
    </location>
</feature>
<dbReference type="PANTHER" id="PTHR24148">
    <property type="entry name" value="ANKYRIN REPEAT DOMAIN-CONTAINING PROTEIN 39 HOMOLOG-RELATED"/>
    <property type="match status" value="1"/>
</dbReference>
<dbReference type="Pfam" id="PF26639">
    <property type="entry name" value="Het-6_barrel"/>
    <property type="match status" value="1"/>
</dbReference>
<dbReference type="InterPro" id="IPR052895">
    <property type="entry name" value="HetReg/Transcr_Mod"/>
</dbReference>
<name>A0A9P4QC71_9PEZI</name>
<feature type="transmembrane region" description="Helical" evidence="2">
    <location>
        <begin position="454"/>
        <end position="477"/>
    </location>
</feature>
<sequence>MLYDSVTVDSRHIRLLHLYPLERQKRDSSTDNINLEHGQSNHTDILRGRLIRTPLKDAPVFVATSYVWGRDNDNSKDLICYTGSDHFLLSLRPNCYSMLTHLRQRYGAITVWVDSICINQQDVAERNEQVKQMERIYSQAKSVVVWLSEGTEQSDRAIDCITSAWRFGPTALANLQEETMIQRLASKLMRRYIFNMLYQRSWEFKGQGYSLQPALTSILLNGRNLQRDYKCRDLESLLHNDWLTRSWTFQEFILARQPILMCGTKVIGWPNFVFVLGYIQLQALRDNIPLPESLTRWRSLAGLWATVDWYRRHRGPDETITVWNASGHRDEQNLAEESVSAFLWSRLGNLARRVGNLQKRFLIFAWRELVFNSHQIWNQAQRAFDDAWYFTRRSSHSLQYWIHVFFHAVIAIINFILVLLIYTFSNLFVVLGPWIFLVIAPLAVSIWVSIWKHWWWPVPILGIFWAKLSLFPARIFIRDYKLLGHEPDRIFHFRTISRPSEVPQRPSRPSPSRPSYPGPAVHQPLPSRLFRAVQTPPDKVFKWGLVEAIRERKCSEPRDKAYAMHSILQLAGIKHQSVDYNRHLPTVYRSLLIHLLKFSPDFAVLFLDSGMHSHQLDTTWVPDWTDNGWRTWLDPRYVQFKNPWSATTPLVEDTGFVFDDQDRPILSGCWIDVCRNAYLFERPSTVAEIAQPEWLKLRDWLSAASYSSRAEFATYEERESNIHEALSGTLLDSTRIVPYNSTQLLCYVKSASDGILPDDRRVQPWICNLFSDLRARRSLFITEEGRLGSGPFEMRQGDKIALVTHVPVPLVFRNTMESGRYQLVGPAFVAGVMRGEAWGVDVRREDIHLV</sequence>
<dbReference type="InterPro" id="IPR010730">
    <property type="entry name" value="HET"/>
</dbReference>
<reference evidence="4" key="1">
    <citation type="journal article" date="2020" name="Stud. Mycol.">
        <title>101 Dothideomycetes genomes: a test case for predicting lifestyles and emergence of pathogens.</title>
        <authorList>
            <person name="Haridas S."/>
            <person name="Albert R."/>
            <person name="Binder M."/>
            <person name="Bloem J."/>
            <person name="Labutti K."/>
            <person name="Salamov A."/>
            <person name="Andreopoulos B."/>
            <person name="Baker S."/>
            <person name="Barry K."/>
            <person name="Bills G."/>
            <person name="Bluhm B."/>
            <person name="Cannon C."/>
            <person name="Castanera R."/>
            <person name="Culley D."/>
            <person name="Daum C."/>
            <person name="Ezra D."/>
            <person name="Gonzalez J."/>
            <person name="Henrissat B."/>
            <person name="Kuo A."/>
            <person name="Liang C."/>
            <person name="Lipzen A."/>
            <person name="Lutzoni F."/>
            <person name="Magnuson J."/>
            <person name="Mondo S."/>
            <person name="Nolan M."/>
            <person name="Ohm R."/>
            <person name="Pangilinan J."/>
            <person name="Park H.-J."/>
            <person name="Ramirez L."/>
            <person name="Alfaro M."/>
            <person name="Sun H."/>
            <person name="Tritt A."/>
            <person name="Yoshinaga Y."/>
            <person name="Zwiers L.-H."/>
            <person name="Turgeon B."/>
            <person name="Goodwin S."/>
            <person name="Spatafora J."/>
            <person name="Crous P."/>
            <person name="Grigoriev I."/>
        </authorList>
    </citation>
    <scope>NUCLEOTIDE SEQUENCE</scope>
    <source>
        <strain evidence="4">CBS 116435</strain>
    </source>
</reference>
<keyword evidence="2" id="KW-1133">Transmembrane helix</keyword>
<keyword evidence="2" id="KW-0812">Transmembrane</keyword>
<comment type="caution">
    <text evidence="4">The sequence shown here is derived from an EMBL/GenBank/DDBJ whole genome shotgun (WGS) entry which is preliminary data.</text>
</comment>
<dbReference type="AlphaFoldDB" id="A0A9P4QC71"/>
<dbReference type="PANTHER" id="PTHR24148:SF77">
    <property type="entry name" value="HETEROKARYON INCOMPATIBILITY DOMAIN-CONTAINING PROTEIN"/>
    <property type="match status" value="1"/>
</dbReference>
<keyword evidence="5" id="KW-1185">Reference proteome</keyword>
<evidence type="ECO:0000256" key="2">
    <source>
        <dbReference type="SAM" id="Phobius"/>
    </source>
</evidence>
<evidence type="ECO:0000259" key="3">
    <source>
        <dbReference type="Pfam" id="PF06985"/>
    </source>
</evidence>
<dbReference type="OrthoDB" id="3904204at2759"/>
<dbReference type="EMBL" id="MU003785">
    <property type="protein sequence ID" value="KAF2722134.1"/>
    <property type="molecule type" value="Genomic_DNA"/>
</dbReference>
<proteinExistence type="predicted"/>
<feature type="domain" description="Heterokaryon incompatibility" evidence="3">
    <location>
        <begin position="61"/>
        <end position="251"/>
    </location>
</feature>
<accession>A0A9P4QC71</accession>
<gene>
    <name evidence="4" type="ORF">K431DRAFT_312082</name>
</gene>
<evidence type="ECO:0000256" key="1">
    <source>
        <dbReference type="SAM" id="MobiDB-lite"/>
    </source>
</evidence>